<feature type="non-terminal residue" evidence="1">
    <location>
        <position position="96"/>
    </location>
</feature>
<sequence length="96" mass="10990">MDTTLPVVHEDFSYTKESVQNEESEEVTEERVMVEDIGKRKRSKPAWMKDYICDMGEATSEACRSFYAVDEVQDQVFSPPLLMDAALLGDSYEDLL</sequence>
<comment type="caution">
    <text evidence="1">The sequence shown here is derived from an EMBL/GenBank/DDBJ whole genome shotgun (WGS) entry which is preliminary data.</text>
</comment>
<dbReference type="EMBL" id="CACSLK010024742">
    <property type="protein sequence ID" value="CAA0824511.1"/>
    <property type="molecule type" value="Genomic_DNA"/>
</dbReference>
<keyword evidence="2" id="KW-1185">Reference proteome</keyword>
<evidence type="ECO:0000313" key="2">
    <source>
        <dbReference type="Proteomes" id="UP001153555"/>
    </source>
</evidence>
<dbReference type="AlphaFoldDB" id="A0A9N7RCV1"/>
<accession>A0A9N7RCV1</accession>
<protein>
    <submittedName>
        <fullName evidence="1">Uncharacterized protein</fullName>
    </submittedName>
</protein>
<reference evidence="1" key="1">
    <citation type="submission" date="2019-12" db="EMBL/GenBank/DDBJ databases">
        <authorList>
            <person name="Scholes J."/>
        </authorList>
    </citation>
    <scope>NUCLEOTIDE SEQUENCE</scope>
</reference>
<proteinExistence type="predicted"/>
<dbReference type="Proteomes" id="UP001153555">
    <property type="component" value="Unassembled WGS sequence"/>
</dbReference>
<dbReference type="OrthoDB" id="10529939at2759"/>
<organism evidence="1 2">
    <name type="scientific">Striga hermonthica</name>
    <name type="common">Purple witchweed</name>
    <name type="synonym">Buchnera hermonthica</name>
    <dbReference type="NCBI Taxonomy" id="68872"/>
    <lineage>
        <taxon>Eukaryota</taxon>
        <taxon>Viridiplantae</taxon>
        <taxon>Streptophyta</taxon>
        <taxon>Embryophyta</taxon>
        <taxon>Tracheophyta</taxon>
        <taxon>Spermatophyta</taxon>
        <taxon>Magnoliopsida</taxon>
        <taxon>eudicotyledons</taxon>
        <taxon>Gunneridae</taxon>
        <taxon>Pentapetalae</taxon>
        <taxon>asterids</taxon>
        <taxon>lamiids</taxon>
        <taxon>Lamiales</taxon>
        <taxon>Orobanchaceae</taxon>
        <taxon>Buchnereae</taxon>
        <taxon>Striga</taxon>
    </lineage>
</organism>
<gene>
    <name evidence="1" type="ORF">SHERM_21452</name>
</gene>
<name>A0A9N7RCV1_STRHE</name>
<evidence type="ECO:0000313" key="1">
    <source>
        <dbReference type="EMBL" id="CAA0824511.1"/>
    </source>
</evidence>